<dbReference type="InterPro" id="IPR041698">
    <property type="entry name" value="Methyltransf_25"/>
</dbReference>
<feature type="domain" description="Methyltransferase" evidence="6">
    <location>
        <begin position="129"/>
        <end position="183"/>
    </location>
</feature>
<evidence type="ECO:0000259" key="7">
    <source>
        <dbReference type="Pfam" id="PF17827"/>
    </source>
</evidence>
<evidence type="ECO:0000256" key="1">
    <source>
        <dbReference type="ARBA" id="ARBA00022603"/>
    </source>
</evidence>
<dbReference type="GO" id="GO:0032259">
    <property type="term" value="P:methylation"/>
    <property type="evidence" value="ECO:0007669"/>
    <property type="project" value="UniProtKB-KW"/>
</dbReference>
<feature type="binding site" evidence="4">
    <location>
        <begin position="133"/>
        <end position="137"/>
    </location>
    <ligand>
        <name>S-adenosyl-L-methionine</name>
        <dbReference type="ChEBI" id="CHEBI:59789"/>
    </ligand>
</feature>
<dbReference type="Gene3D" id="3.40.50.150">
    <property type="entry name" value="Vaccinia Virus protein VP39"/>
    <property type="match status" value="1"/>
</dbReference>
<dbReference type="NCBIfam" id="TIGR03534">
    <property type="entry name" value="RF_mod_PrmC"/>
    <property type="match status" value="1"/>
</dbReference>
<dbReference type="GO" id="GO:0102559">
    <property type="term" value="F:peptide chain release factor N(5)-glutamine methyltransferase activity"/>
    <property type="evidence" value="ECO:0007669"/>
    <property type="project" value="UniProtKB-EC"/>
</dbReference>
<dbReference type="InterPro" id="IPR002052">
    <property type="entry name" value="DNA_methylase_N6_adenine_CS"/>
</dbReference>
<dbReference type="AlphaFoldDB" id="A0A060NJP7"/>
<evidence type="ECO:0000256" key="2">
    <source>
        <dbReference type="ARBA" id="ARBA00022679"/>
    </source>
</evidence>
<dbReference type="NCBIfam" id="TIGR00536">
    <property type="entry name" value="hemK_fam"/>
    <property type="match status" value="1"/>
</dbReference>
<evidence type="ECO:0000256" key="4">
    <source>
        <dbReference type="HAMAP-Rule" id="MF_02126"/>
    </source>
</evidence>
<protein>
    <recommendedName>
        <fullName evidence="4">Release factor glutamine methyltransferase</fullName>
        <shortName evidence="4">RF MTase</shortName>
        <ecNumber evidence="4">2.1.1.297</ecNumber>
    </recommendedName>
    <alternativeName>
        <fullName evidence="4">N5-glutamine methyltransferase PrmC</fullName>
    </alternativeName>
    <alternativeName>
        <fullName evidence="4">Protein-(glutamine-N5) MTase PrmC</fullName>
    </alternativeName>
    <alternativeName>
        <fullName evidence="4">Protein-glutamine N-methyltransferase PrmC</fullName>
    </alternativeName>
</protein>
<gene>
    <name evidence="4" type="primary">prmC</name>
    <name evidence="8" type="ORF">SMCB_0358</name>
</gene>
<feature type="domain" description="Release factor glutamine methyltransferase N-terminal" evidence="7">
    <location>
        <begin position="29"/>
        <end position="88"/>
    </location>
</feature>
<dbReference type="EMBL" id="AP014569">
    <property type="protein sequence ID" value="BAO82586.1"/>
    <property type="molecule type" value="Genomic_DNA"/>
</dbReference>
<feature type="binding site" evidence="4">
    <location>
        <position position="156"/>
    </location>
    <ligand>
        <name>S-adenosyl-L-methionine</name>
        <dbReference type="ChEBI" id="CHEBI:59789"/>
    </ligand>
</feature>
<feature type="binding site" evidence="4">
    <location>
        <begin position="223"/>
        <end position="226"/>
    </location>
    <ligand>
        <name>substrate</name>
    </ligand>
</feature>
<dbReference type="CDD" id="cd02440">
    <property type="entry name" value="AdoMet_MTases"/>
    <property type="match status" value="1"/>
</dbReference>
<dbReference type="HOGENOM" id="CLU_018398_3_1_4"/>
<comment type="function">
    <text evidence="4">Methylates the class 1 translation termination release factors RF1/PrfA and RF2/PrfB on the glutamine residue of the universally conserved GGQ motif.</text>
</comment>
<dbReference type="HAMAP" id="MF_02126">
    <property type="entry name" value="RF_methyltr_PrmC"/>
    <property type="match status" value="1"/>
</dbReference>
<feature type="region of interest" description="Disordered" evidence="5">
    <location>
        <begin position="1"/>
        <end position="26"/>
    </location>
</feature>
<name>A0A060NJP7_9BURK</name>
<dbReference type="Gene3D" id="1.10.8.10">
    <property type="entry name" value="DNA helicase RuvA subunit, C-terminal domain"/>
    <property type="match status" value="1"/>
</dbReference>
<feature type="binding site" evidence="4">
    <location>
        <position position="183"/>
    </location>
    <ligand>
        <name>S-adenosyl-L-methionine</name>
        <dbReference type="ChEBI" id="CHEBI:59789"/>
    </ligand>
</feature>
<keyword evidence="9" id="KW-1185">Reference proteome</keyword>
<dbReference type="PANTHER" id="PTHR18895">
    <property type="entry name" value="HEMK METHYLTRANSFERASE"/>
    <property type="match status" value="1"/>
</dbReference>
<dbReference type="InterPro" id="IPR029063">
    <property type="entry name" value="SAM-dependent_MTases_sf"/>
</dbReference>
<dbReference type="STRING" id="1458426.SMCB_0358"/>
<dbReference type="InterPro" id="IPR004556">
    <property type="entry name" value="HemK-like"/>
</dbReference>
<dbReference type="KEGG" id="cbab:SMCB_0358"/>
<proteinExistence type="inferred from homology"/>
<keyword evidence="2 4" id="KW-0808">Transferase</keyword>
<dbReference type="EC" id="2.1.1.297" evidence="4"/>
<comment type="catalytic activity">
    <reaction evidence="4">
        <text>L-glutaminyl-[peptide chain release factor] + S-adenosyl-L-methionine = N(5)-methyl-L-glutaminyl-[peptide chain release factor] + S-adenosyl-L-homocysteine + H(+)</text>
        <dbReference type="Rhea" id="RHEA:42896"/>
        <dbReference type="Rhea" id="RHEA-COMP:10271"/>
        <dbReference type="Rhea" id="RHEA-COMP:10272"/>
        <dbReference type="ChEBI" id="CHEBI:15378"/>
        <dbReference type="ChEBI" id="CHEBI:30011"/>
        <dbReference type="ChEBI" id="CHEBI:57856"/>
        <dbReference type="ChEBI" id="CHEBI:59789"/>
        <dbReference type="ChEBI" id="CHEBI:61891"/>
        <dbReference type="EC" id="2.1.1.297"/>
    </reaction>
</comment>
<dbReference type="InterPro" id="IPR050320">
    <property type="entry name" value="N5-glutamine_MTase"/>
</dbReference>
<dbReference type="PROSITE" id="PS00092">
    <property type="entry name" value="N6_MTASE"/>
    <property type="match status" value="1"/>
</dbReference>
<dbReference type="Pfam" id="PF17827">
    <property type="entry name" value="PrmC_N"/>
    <property type="match status" value="1"/>
</dbReference>
<keyword evidence="3 4" id="KW-0949">S-adenosyl-L-methionine</keyword>
<feature type="region of interest" description="Disordered" evidence="5">
    <location>
        <begin position="189"/>
        <end position="210"/>
    </location>
</feature>
<evidence type="ECO:0000313" key="9">
    <source>
        <dbReference type="Proteomes" id="UP000066014"/>
    </source>
</evidence>
<dbReference type="Pfam" id="PF13649">
    <property type="entry name" value="Methyltransf_25"/>
    <property type="match status" value="1"/>
</dbReference>
<dbReference type="GO" id="GO:0003676">
    <property type="term" value="F:nucleic acid binding"/>
    <property type="evidence" value="ECO:0007669"/>
    <property type="project" value="InterPro"/>
</dbReference>
<reference evidence="8 9" key="1">
    <citation type="journal article" date="2014" name="Nat. Commun.">
        <title>Physiological and genomic features of highly alkaliphilic hydrogen-utilizing Betaproteobacteria from a continental serpentinizing site.</title>
        <authorList>
            <person name="Suzuki S."/>
            <person name="Kuenen J.G."/>
            <person name="Schipper K."/>
            <person name="van der Velde S."/>
            <person name="Ishii S."/>
            <person name="Wu A."/>
            <person name="Sorokin D.Y."/>
            <person name="Tenney A."/>
            <person name="Meng X.Y."/>
            <person name="Morrill P.L."/>
            <person name="Kamagata Y."/>
            <person name="Muyzer G."/>
            <person name="Nealson K.H."/>
        </authorList>
    </citation>
    <scope>NUCLEOTIDE SEQUENCE [LARGE SCALE GENOMIC DNA]</scope>
    <source>
        <strain evidence="8 9">B1</strain>
    </source>
</reference>
<evidence type="ECO:0000256" key="3">
    <source>
        <dbReference type="ARBA" id="ARBA00022691"/>
    </source>
</evidence>
<sequence>MTGLPAASTEMARTESTSTEAACHSAQRAGLPRLEAQLLLLHALGRQPHERAWLLAHGDAPLPSTAAQRYHALCARRLSGEPLAYLSGQREFYGLALQIDARVLDPRPDTETLVDWALELLPLGQAVPVLDLGTGSGAIALALQQQRPLAQVWALDASLDALEVARANAARLRLPLRLRHGHWLRGWPKAAGSPPAQADPGSALPPLDEPHTPPAALGLIVSNPPYIRAADPHLPALRHEPQQALVAGPDGLDDLREIIASARAHLQPGGWLLLEHGWDQADAVAALLRTHGYQSVTHRLDLAGHRRCSGGQQAPA</sequence>
<dbReference type="SUPFAM" id="SSF53335">
    <property type="entry name" value="S-adenosyl-L-methionine-dependent methyltransferases"/>
    <property type="match status" value="1"/>
</dbReference>
<accession>A0A060NJP7</accession>
<keyword evidence="1 4" id="KW-0489">Methyltransferase</keyword>
<evidence type="ECO:0000259" key="6">
    <source>
        <dbReference type="Pfam" id="PF13649"/>
    </source>
</evidence>
<dbReference type="PANTHER" id="PTHR18895:SF74">
    <property type="entry name" value="MTRF1L RELEASE FACTOR GLUTAMINE METHYLTRANSFERASE"/>
    <property type="match status" value="1"/>
</dbReference>
<evidence type="ECO:0000313" key="8">
    <source>
        <dbReference type="EMBL" id="BAO82586.1"/>
    </source>
</evidence>
<evidence type="ECO:0000256" key="5">
    <source>
        <dbReference type="SAM" id="MobiDB-lite"/>
    </source>
</evidence>
<feature type="binding site" evidence="4">
    <location>
        <position position="223"/>
    </location>
    <ligand>
        <name>S-adenosyl-L-methionine</name>
        <dbReference type="ChEBI" id="CHEBI:59789"/>
    </ligand>
</feature>
<comment type="similarity">
    <text evidence="4">Belongs to the protein N5-glutamine methyltransferase family. PrmC subfamily.</text>
</comment>
<organism evidence="8 9">
    <name type="scientific">Serpentinimonas maccroryi</name>
    <dbReference type="NCBI Taxonomy" id="1458426"/>
    <lineage>
        <taxon>Bacteria</taxon>
        <taxon>Pseudomonadati</taxon>
        <taxon>Pseudomonadota</taxon>
        <taxon>Betaproteobacteria</taxon>
        <taxon>Burkholderiales</taxon>
        <taxon>Comamonadaceae</taxon>
        <taxon>Serpentinimonas</taxon>
    </lineage>
</organism>
<dbReference type="Proteomes" id="UP000066014">
    <property type="component" value="Chromosome"/>
</dbReference>
<dbReference type="InterPro" id="IPR019874">
    <property type="entry name" value="RF_methyltr_PrmC"/>
</dbReference>
<dbReference type="InterPro" id="IPR040758">
    <property type="entry name" value="PrmC_N"/>
</dbReference>